<dbReference type="CDD" id="cd06347">
    <property type="entry name" value="PBP1_ABC_LivK_ligand_binding-like"/>
    <property type="match status" value="1"/>
</dbReference>
<evidence type="ECO:0000256" key="2">
    <source>
        <dbReference type="ARBA" id="ARBA00022729"/>
    </source>
</evidence>
<dbReference type="InterPro" id="IPR028081">
    <property type="entry name" value="Leu-bd"/>
</dbReference>
<keyword evidence="2 4" id="KW-0732">Signal</keyword>
<keyword evidence="7" id="KW-1185">Reference proteome</keyword>
<feature type="chain" id="PRO_5040942229" evidence="4">
    <location>
        <begin position="20"/>
        <end position="382"/>
    </location>
</feature>
<dbReference type="GO" id="GO:0006865">
    <property type="term" value="P:amino acid transport"/>
    <property type="evidence" value="ECO:0007669"/>
    <property type="project" value="UniProtKB-KW"/>
</dbReference>
<reference evidence="6" key="1">
    <citation type="submission" date="2022-11" db="EMBL/GenBank/DDBJ databases">
        <title>Draft genome sequence of Hoeflea poritis E7-10 and Hoeflea prorocentri PM5-8, separated from scleractinian coral Porites lutea and marine dinoflagellate.</title>
        <authorList>
            <person name="Zhang G."/>
            <person name="Wei Q."/>
            <person name="Cai L."/>
        </authorList>
    </citation>
    <scope>NUCLEOTIDE SEQUENCE</scope>
    <source>
        <strain evidence="6">PM5-8</strain>
    </source>
</reference>
<dbReference type="Gene3D" id="3.40.50.2300">
    <property type="match status" value="2"/>
</dbReference>
<feature type="signal peptide" evidence="4">
    <location>
        <begin position="1"/>
        <end position="19"/>
    </location>
</feature>
<gene>
    <name evidence="6" type="ORF">OQ273_13570</name>
</gene>
<name>A0A9X3ZIA6_9HYPH</name>
<dbReference type="RefSeq" id="WP_267991035.1">
    <property type="nucleotide sequence ID" value="NZ_JAPJZI010000001.1"/>
</dbReference>
<evidence type="ECO:0000256" key="1">
    <source>
        <dbReference type="ARBA" id="ARBA00010062"/>
    </source>
</evidence>
<dbReference type="PANTHER" id="PTHR30483:SF6">
    <property type="entry name" value="PERIPLASMIC BINDING PROTEIN OF ABC TRANSPORTER FOR NATURAL AMINO ACIDS"/>
    <property type="match status" value="1"/>
</dbReference>
<evidence type="ECO:0000259" key="5">
    <source>
        <dbReference type="Pfam" id="PF13458"/>
    </source>
</evidence>
<proteinExistence type="inferred from homology"/>
<feature type="domain" description="Leucine-binding protein" evidence="5">
    <location>
        <begin position="22"/>
        <end position="362"/>
    </location>
</feature>
<dbReference type="EMBL" id="JAPJZI010000001">
    <property type="protein sequence ID" value="MDA5399608.1"/>
    <property type="molecule type" value="Genomic_DNA"/>
</dbReference>
<dbReference type="PANTHER" id="PTHR30483">
    <property type="entry name" value="LEUCINE-SPECIFIC-BINDING PROTEIN"/>
    <property type="match status" value="1"/>
</dbReference>
<evidence type="ECO:0000313" key="6">
    <source>
        <dbReference type="EMBL" id="MDA5399608.1"/>
    </source>
</evidence>
<protein>
    <submittedName>
        <fullName evidence="6">ABC transporter substrate-binding protein</fullName>
    </submittedName>
</protein>
<evidence type="ECO:0000313" key="7">
    <source>
        <dbReference type="Proteomes" id="UP001151234"/>
    </source>
</evidence>
<keyword evidence="3" id="KW-0029">Amino-acid transport</keyword>
<evidence type="ECO:0000256" key="3">
    <source>
        <dbReference type="ARBA" id="ARBA00022970"/>
    </source>
</evidence>
<organism evidence="6 7">
    <name type="scientific">Hoeflea prorocentri</name>
    <dbReference type="NCBI Taxonomy" id="1922333"/>
    <lineage>
        <taxon>Bacteria</taxon>
        <taxon>Pseudomonadati</taxon>
        <taxon>Pseudomonadota</taxon>
        <taxon>Alphaproteobacteria</taxon>
        <taxon>Hyphomicrobiales</taxon>
        <taxon>Rhizobiaceae</taxon>
        <taxon>Hoeflea</taxon>
    </lineage>
</organism>
<sequence length="382" mass="40079">MRHIIAMAAGLLLVQTAAAEDLKIGAAVSMTGGLAYADVPAIEGLQVAIDEINAAGGIDGKYMVEIDIRDGRSDPAQTTLVAQELIASGIDILITPADADPSIGAGLIAAQAKVPAFTTVASSPTLPLSAGEYMFGNFPGDNLQSAVSAQYARDTGYDTAFILYSEDSSYTQLPLYFKEVFEGLGGKVSGEAVYNLGQQDFSAIVTTIGSLDPAPDVIMTAAYEPDFPAFIRQLRASGVNIPVIGSDGIDSPTTFSLGDVAEGVVFSTAGFAEEGNPLSTFYKAYEKKFNRPSETIYTALGYDIMQVIAAAIMKAGSTDGAALRDAISGLENVQGAAGSITYAGREDRMPLRDVTLVRVKGGDREFVRQETPPGDLVPKPKY</sequence>
<dbReference type="Proteomes" id="UP001151234">
    <property type="component" value="Unassembled WGS sequence"/>
</dbReference>
<accession>A0A9X3ZIA6</accession>
<dbReference type="Pfam" id="PF13458">
    <property type="entry name" value="Peripla_BP_6"/>
    <property type="match status" value="1"/>
</dbReference>
<comment type="similarity">
    <text evidence="1">Belongs to the leucine-binding protein family.</text>
</comment>
<evidence type="ECO:0000256" key="4">
    <source>
        <dbReference type="SAM" id="SignalP"/>
    </source>
</evidence>
<dbReference type="InterPro" id="IPR028082">
    <property type="entry name" value="Peripla_BP_I"/>
</dbReference>
<dbReference type="AlphaFoldDB" id="A0A9X3ZIA6"/>
<comment type="caution">
    <text evidence="6">The sequence shown here is derived from an EMBL/GenBank/DDBJ whole genome shotgun (WGS) entry which is preliminary data.</text>
</comment>
<keyword evidence="3" id="KW-0813">Transport</keyword>
<dbReference type="SUPFAM" id="SSF53822">
    <property type="entry name" value="Periplasmic binding protein-like I"/>
    <property type="match status" value="1"/>
</dbReference>
<dbReference type="InterPro" id="IPR051010">
    <property type="entry name" value="BCAA_transport"/>
</dbReference>